<dbReference type="SMART" id="SM00382">
    <property type="entry name" value="AAA"/>
    <property type="match status" value="1"/>
</dbReference>
<dbReference type="CDD" id="cd03257">
    <property type="entry name" value="ABC_NikE_OppD_transporters"/>
    <property type="match status" value="1"/>
</dbReference>
<proteinExistence type="inferred from homology"/>
<dbReference type="GO" id="GO:0055085">
    <property type="term" value="P:transmembrane transport"/>
    <property type="evidence" value="ECO:0007669"/>
    <property type="project" value="UniProtKB-ARBA"/>
</dbReference>
<dbReference type="AlphaFoldDB" id="A0AA46TJ53"/>
<dbReference type="Pfam" id="PF00005">
    <property type="entry name" value="ABC_tran"/>
    <property type="match status" value="1"/>
</dbReference>
<dbReference type="PANTHER" id="PTHR43776">
    <property type="entry name" value="TRANSPORT ATP-BINDING PROTEIN"/>
    <property type="match status" value="1"/>
</dbReference>
<name>A0AA46TJ53_9ACTN</name>
<dbReference type="InterPro" id="IPR003439">
    <property type="entry name" value="ABC_transporter-like_ATP-bd"/>
</dbReference>
<sequence>MSALEFQGIEVTFGSGSDRVRAVGGVDLYVPDGEIVGLVGESGSGKSTLAKAAVGLVEPDNGRILLDDVDLVRARGEALRHRRRVQMVFQDPSSCLDPRMRIGRSIEEALVSRSRRDRERSTRDSRRGEVDSLLQDVGLRTAFADRLPHQLSGGQRQRVAIARALAAGPSVMLADEITSALDVSVQGAVLNLLRELQRELGLTVLFVSHNLAVVKHVCDRVAVMHQGIVVEQGPVDEVLERPDHHYVRDLLAAVPQIGVPLW</sequence>
<dbReference type="InterPro" id="IPR003593">
    <property type="entry name" value="AAA+_ATPase"/>
</dbReference>
<evidence type="ECO:0000256" key="1">
    <source>
        <dbReference type="ARBA" id="ARBA00005417"/>
    </source>
</evidence>
<evidence type="ECO:0000313" key="7">
    <source>
        <dbReference type="Proteomes" id="UP001164390"/>
    </source>
</evidence>
<dbReference type="Proteomes" id="UP001164390">
    <property type="component" value="Chromosome"/>
</dbReference>
<feature type="domain" description="ABC transporter" evidence="5">
    <location>
        <begin position="4"/>
        <end position="251"/>
    </location>
</feature>
<keyword evidence="2" id="KW-0813">Transport</keyword>
<evidence type="ECO:0000256" key="4">
    <source>
        <dbReference type="ARBA" id="ARBA00022840"/>
    </source>
</evidence>
<dbReference type="EMBL" id="CP094970">
    <property type="protein sequence ID" value="UYM06065.1"/>
    <property type="molecule type" value="Genomic_DNA"/>
</dbReference>
<dbReference type="GO" id="GO:0005524">
    <property type="term" value="F:ATP binding"/>
    <property type="evidence" value="ECO:0007669"/>
    <property type="project" value="UniProtKB-KW"/>
</dbReference>
<evidence type="ECO:0000259" key="5">
    <source>
        <dbReference type="PROSITE" id="PS50893"/>
    </source>
</evidence>
<organism evidence="6 7">
    <name type="scientific">Solicola gregarius</name>
    <dbReference type="NCBI Taxonomy" id="2908642"/>
    <lineage>
        <taxon>Bacteria</taxon>
        <taxon>Bacillati</taxon>
        <taxon>Actinomycetota</taxon>
        <taxon>Actinomycetes</taxon>
        <taxon>Propionibacteriales</taxon>
        <taxon>Nocardioidaceae</taxon>
        <taxon>Solicola</taxon>
    </lineage>
</organism>
<dbReference type="KEGG" id="sgrg:L0C25_03045"/>
<comment type="similarity">
    <text evidence="1">Belongs to the ABC transporter superfamily.</text>
</comment>
<evidence type="ECO:0000256" key="2">
    <source>
        <dbReference type="ARBA" id="ARBA00022448"/>
    </source>
</evidence>
<keyword evidence="4 6" id="KW-0067">ATP-binding</keyword>
<dbReference type="PANTHER" id="PTHR43776:SF7">
    <property type="entry name" value="D,D-DIPEPTIDE TRANSPORT ATP-BINDING PROTEIN DDPF-RELATED"/>
    <property type="match status" value="1"/>
</dbReference>
<dbReference type="PROSITE" id="PS50893">
    <property type="entry name" value="ABC_TRANSPORTER_2"/>
    <property type="match status" value="1"/>
</dbReference>
<dbReference type="InterPro" id="IPR017871">
    <property type="entry name" value="ABC_transporter-like_CS"/>
</dbReference>
<gene>
    <name evidence="6" type="ORF">L0C25_03045</name>
</gene>
<reference evidence="6" key="1">
    <citation type="submission" date="2022-01" db="EMBL/GenBank/DDBJ databases">
        <title>Nocardioidaceae gen. sp. A5X3R13.</title>
        <authorList>
            <person name="Lopez Marin M.A."/>
            <person name="Uhlik O."/>
        </authorList>
    </citation>
    <scope>NUCLEOTIDE SEQUENCE</scope>
    <source>
        <strain evidence="6">A5X3R13</strain>
    </source>
</reference>
<dbReference type="PROSITE" id="PS00211">
    <property type="entry name" value="ABC_TRANSPORTER_1"/>
    <property type="match status" value="1"/>
</dbReference>
<dbReference type="GO" id="GO:0016887">
    <property type="term" value="F:ATP hydrolysis activity"/>
    <property type="evidence" value="ECO:0007669"/>
    <property type="project" value="InterPro"/>
</dbReference>
<dbReference type="InterPro" id="IPR050319">
    <property type="entry name" value="ABC_transp_ATP-bind"/>
</dbReference>
<dbReference type="RefSeq" id="WP_271634913.1">
    <property type="nucleotide sequence ID" value="NZ_CP094970.1"/>
</dbReference>
<evidence type="ECO:0000256" key="3">
    <source>
        <dbReference type="ARBA" id="ARBA00022741"/>
    </source>
</evidence>
<keyword evidence="3" id="KW-0547">Nucleotide-binding</keyword>
<keyword evidence="7" id="KW-1185">Reference proteome</keyword>
<dbReference type="InterPro" id="IPR027417">
    <property type="entry name" value="P-loop_NTPase"/>
</dbReference>
<dbReference type="Gene3D" id="3.40.50.300">
    <property type="entry name" value="P-loop containing nucleotide triphosphate hydrolases"/>
    <property type="match status" value="1"/>
</dbReference>
<evidence type="ECO:0000313" key="6">
    <source>
        <dbReference type="EMBL" id="UYM06065.1"/>
    </source>
</evidence>
<dbReference type="SUPFAM" id="SSF52540">
    <property type="entry name" value="P-loop containing nucleoside triphosphate hydrolases"/>
    <property type="match status" value="1"/>
</dbReference>
<accession>A0AA46TJ53</accession>
<protein>
    <submittedName>
        <fullName evidence="6">ATP-binding cassette domain-containing protein</fullName>
    </submittedName>
</protein>